<dbReference type="OrthoDB" id="5422293at2759"/>
<reference evidence="1 2" key="1">
    <citation type="journal article" date="2015" name="Biotechnol. Biofuels">
        <title>Enhanced degradation of softwood versus hardwood by the white-rot fungus Pycnoporus coccineus.</title>
        <authorList>
            <person name="Couturier M."/>
            <person name="Navarro D."/>
            <person name="Chevret D."/>
            <person name="Henrissat B."/>
            <person name="Piumi F."/>
            <person name="Ruiz-Duenas F.J."/>
            <person name="Martinez A.T."/>
            <person name="Grigoriev I.V."/>
            <person name="Riley R."/>
            <person name="Lipzen A."/>
            <person name="Berrin J.G."/>
            <person name="Master E.R."/>
            <person name="Rosso M.N."/>
        </authorList>
    </citation>
    <scope>NUCLEOTIDE SEQUENCE [LARGE SCALE GENOMIC DNA]</scope>
    <source>
        <strain evidence="1 2">BRFM310</strain>
    </source>
</reference>
<feature type="non-terminal residue" evidence="1">
    <location>
        <position position="1"/>
    </location>
</feature>
<gene>
    <name evidence="1" type="ORF">PYCCODRAFT_1375952</name>
</gene>
<protein>
    <submittedName>
        <fullName evidence="1">Uncharacterized protein</fullName>
    </submittedName>
</protein>
<organism evidence="1 2">
    <name type="scientific">Trametes coccinea (strain BRFM310)</name>
    <name type="common">Pycnoporus coccineus</name>
    <dbReference type="NCBI Taxonomy" id="1353009"/>
    <lineage>
        <taxon>Eukaryota</taxon>
        <taxon>Fungi</taxon>
        <taxon>Dikarya</taxon>
        <taxon>Basidiomycota</taxon>
        <taxon>Agaricomycotina</taxon>
        <taxon>Agaricomycetes</taxon>
        <taxon>Polyporales</taxon>
        <taxon>Polyporaceae</taxon>
        <taxon>Trametes</taxon>
    </lineage>
</organism>
<name>A0A1Y2IAI9_TRAC3</name>
<dbReference type="EMBL" id="KZ084142">
    <property type="protein sequence ID" value="OSC98116.1"/>
    <property type="molecule type" value="Genomic_DNA"/>
</dbReference>
<evidence type="ECO:0000313" key="2">
    <source>
        <dbReference type="Proteomes" id="UP000193067"/>
    </source>
</evidence>
<dbReference type="Proteomes" id="UP000193067">
    <property type="component" value="Unassembled WGS sequence"/>
</dbReference>
<evidence type="ECO:0000313" key="1">
    <source>
        <dbReference type="EMBL" id="OSC98116.1"/>
    </source>
</evidence>
<proteinExistence type="predicted"/>
<accession>A0A1Y2IAI9</accession>
<sequence length="147" mass="17103">QDTTSACFYRIYQFFIIADNIALRNELEYFCTFHPEWAVEDLPDPEDKHDPARYATLAAVTDALCEAFSRRIELGHPRGTPPIVLHWEELATRPRNPERVPAWAERVPPVLRIPDSQGQYVEDGDEDVCVPFRKYNILVRQAHIHFI</sequence>
<keyword evidence="2" id="KW-1185">Reference proteome</keyword>
<dbReference type="AlphaFoldDB" id="A0A1Y2IAI9"/>